<evidence type="ECO:0000259" key="4">
    <source>
        <dbReference type="PROSITE" id="PS51202"/>
    </source>
</evidence>
<keyword evidence="5" id="KW-0406">Ion transport</keyword>
<sequence>MKFFTSQLSFFLSNRNTRVNIKRLVRFLSGLLLLILIYTILFHFIMLYEGQSHSWITGFYWTLTVMTTLGFGDITFTSDIGRAFSVIVLLSGMVSLLILLPFTFIEFFYAPWLDAQSKARAPRELPEDTSNHIIITHFNPISESLIEKLRQYNYEYVLLFNDLPQALKYYDQGYRVVFGELDDPETYKKLQVDQAAMVAALGSDMVNSNISNTVRELDEEVTIVTTANSVSSVDLLEMAGSNHVIQLGKMLGNSLSRRISGQDSRVHVVGRFDNLIVAEATAYKTPLVGKTLRESKLRDEFGINIVGVWERGKLLKPEPDTLIHEQSVLLMAGSLEQLRIYDEFMAIYHATDKPVIIIGAGRVGRGVAEAFEKRDMDYYIVDKNPDRIKDDNRYILGNAEDIDVLEKAGIKDAPCIIITTHDDDMNIYLTIYARRLRPNIQIISRSTVQRNVSTLHRAGADFVMSYATMGANVIFNILERSDVVMIAEGLNVFNIQTPDSLVGKSLISSSIRLETGCSVLGIKQNGQQHINPKPEIIIQKGSELVLIGNAEAERLFMERFMNGKS</sequence>
<protein>
    <submittedName>
        <fullName evidence="5">Potassium channel protein</fullName>
    </submittedName>
</protein>
<comment type="subcellular location">
    <subcellularLocation>
        <location evidence="1">Cell membrane</location>
        <topology evidence="1">Multi-pass membrane protein</topology>
    </subcellularLocation>
</comment>
<reference evidence="5 6" key="1">
    <citation type="submission" date="2021-03" db="EMBL/GenBank/DDBJ databases">
        <title>Aliifodinibius sp. nov., a new bacterium isolated from saline soil.</title>
        <authorList>
            <person name="Galisteo C."/>
            <person name="De La Haba R."/>
            <person name="Sanchez-Porro C."/>
            <person name="Ventosa A."/>
        </authorList>
    </citation>
    <scope>NUCLEOTIDE SEQUENCE [LARGE SCALE GENOMIC DNA]</scope>
    <source>
        <strain evidence="5 6">1BSP15-2V2</strain>
    </source>
</reference>
<proteinExistence type="predicted"/>
<keyword evidence="5" id="KW-0813">Transport</keyword>
<dbReference type="PANTHER" id="PTHR43833:SF13">
    <property type="entry name" value="POTASSIUM CHANNEL PROTEIN 2-RELATED"/>
    <property type="match status" value="1"/>
</dbReference>
<dbReference type="Pfam" id="PF02080">
    <property type="entry name" value="TrkA_C"/>
    <property type="match status" value="2"/>
</dbReference>
<evidence type="ECO:0000313" key="6">
    <source>
        <dbReference type="Proteomes" id="UP001207918"/>
    </source>
</evidence>
<keyword evidence="6" id="KW-1185">Reference proteome</keyword>
<dbReference type="Pfam" id="PF07885">
    <property type="entry name" value="Ion_trans_2"/>
    <property type="match status" value="1"/>
</dbReference>
<dbReference type="Gene3D" id="3.40.50.720">
    <property type="entry name" value="NAD(P)-binding Rossmann-like Domain"/>
    <property type="match status" value="2"/>
</dbReference>
<feature type="transmembrane region" description="Helical" evidence="2">
    <location>
        <begin position="58"/>
        <end position="76"/>
    </location>
</feature>
<dbReference type="PANTHER" id="PTHR43833">
    <property type="entry name" value="POTASSIUM CHANNEL PROTEIN 2-RELATED-RELATED"/>
    <property type="match status" value="1"/>
</dbReference>
<feature type="domain" description="RCK C-terminal" evidence="4">
    <location>
        <begin position="478"/>
        <end position="563"/>
    </location>
</feature>
<dbReference type="Gene3D" id="1.10.287.70">
    <property type="match status" value="1"/>
</dbReference>
<dbReference type="InterPro" id="IPR013099">
    <property type="entry name" value="K_chnl_dom"/>
</dbReference>
<dbReference type="Pfam" id="PF02254">
    <property type="entry name" value="TrkA_N"/>
    <property type="match status" value="2"/>
</dbReference>
<keyword evidence="2" id="KW-0472">Membrane</keyword>
<dbReference type="RefSeq" id="WP_265765682.1">
    <property type="nucleotide sequence ID" value="NZ_JAGGJA010000005.1"/>
</dbReference>
<evidence type="ECO:0000313" key="5">
    <source>
        <dbReference type="EMBL" id="MCW9706933.1"/>
    </source>
</evidence>
<accession>A0ABT3PMD6</accession>
<keyword evidence="5" id="KW-0407">Ion channel</keyword>
<dbReference type="SUPFAM" id="SSF116726">
    <property type="entry name" value="TrkA C-terminal domain-like"/>
    <property type="match status" value="2"/>
</dbReference>
<feature type="domain" description="RCK C-terminal" evidence="4">
    <location>
        <begin position="263"/>
        <end position="347"/>
    </location>
</feature>
<dbReference type="InterPro" id="IPR036721">
    <property type="entry name" value="RCK_C_sf"/>
</dbReference>
<evidence type="ECO:0000256" key="2">
    <source>
        <dbReference type="SAM" id="Phobius"/>
    </source>
</evidence>
<comment type="caution">
    <text evidence="5">The sequence shown here is derived from an EMBL/GenBank/DDBJ whole genome shotgun (WGS) entry which is preliminary data.</text>
</comment>
<dbReference type="PROSITE" id="PS51202">
    <property type="entry name" value="RCK_C"/>
    <property type="match status" value="2"/>
</dbReference>
<dbReference type="InterPro" id="IPR006037">
    <property type="entry name" value="RCK_C"/>
</dbReference>
<dbReference type="InterPro" id="IPR050721">
    <property type="entry name" value="Trk_Ktr_HKT_K-transport"/>
</dbReference>
<keyword evidence="2" id="KW-0812">Transmembrane</keyword>
<evidence type="ECO:0000259" key="3">
    <source>
        <dbReference type="PROSITE" id="PS51201"/>
    </source>
</evidence>
<feature type="domain" description="RCK N-terminal" evidence="3">
    <location>
        <begin position="352"/>
        <end position="464"/>
    </location>
</feature>
<gene>
    <name evidence="5" type="ORF">J6I44_08695</name>
</gene>
<feature type="transmembrane region" description="Helical" evidence="2">
    <location>
        <begin position="83"/>
        <end position="110"/>
    </location>
</feature>
<organism evidence="5 6">
    <name type="scientific">Fodinibius salsisoli</name>
    <dbReference type="NCBI Taxonomy" id="2820877"/>
    <lineage>
        <taxon>Bacteria</taxon>
        <taxon>Pseudomonadati</taxon>
        <taxon>Balneolota</taxon>
        <taxon>Balneolia</taxon>
        <taxon>Balneolales</taxon>
        <taxon>Balneolaceae</taxon>
        <taxon>Fodinibius</taxon>
    </lineage>
</organism>
<feature type="domain" description="RCK N-terminal" evidence="3">
    <location>
        <begin position="130"/>
        <end position="245"/>
    </location>
</feature>
<dbReference type="SUPFAM" id="SSF81324">
    <property type="entry name" value="Voltage-gated potassium channels"/>
    <property type="match status" value="1"/>
</dbReference>
<evidence type="ECO:0000256" key="1">
    <source>
        <dbReference type="ARBA" id="ARBA00004651"/>
    </source>
</evidence>
<keyword evidence="2" id="KW-1133">Transmembrane helix</keyword>
<dbReference type="InterPro" id="IPR036291">
    <property type="entry name" value="NAD(P)-bd_dom_sf"/>
</dbReference>
<dbReference type="GO" id="GO:0034220">
    <property type="term" value="P:monoatomic ion transmembrane transport"/>
    <property type="evidence" value="ECO:0007669"/>
    <property type="project" value="UniProtKB-KW"/>
</dbReference>
<dbReference type="Proteomes" id="UP001207918">
    <property type="component" value="Unassembled WGS sequence"/>
</dbReference>
<dbReference type="SUPFAM" id="SSF51735">
    <property type="entry name" value="NAD(P)-binding Rossmann-fold domains"/>
    <property type="match status" value="2"/>
</dbReference>
<dbReference type="EMBL" id="JAGGJA010000005">
    <property type="protein sequence ID" value="MCW9706933.1"/>
    <property type="molecule type" value="Genomic_DNA"/>
</dbReference>
<dbReference type="PROSITE" id="PS51201">
    <property type="entry name" value="RCK_N"/>
    <property type="match status" value="2"/>
</dbReference>
<feature type="transmembrane region" description="Helical" evidence="2">
    <location>
        <begin position="24"/>
        <end position="46"/>
    </location>
</feature>
<dbReference type="Gene3D" id="3.30.70.1450">
    <property type="entry name" value="Regulator of K+ conductance, C-terminal domain"/>
    <property type="match status" value="2"/>
</dbReference>
<name>A0ABT3PMD6_9BACT</name>
<dbReference type="InterPro" id="IPR003148">
    <property type="entry name" value="RCK_N"/>
</dbReference>